<dbReference type="AlphaFoldDB" id="A0A3B0XS22"/>
<gene>
    <name evidence="1" type="ORF">MNBD_GAMMA09-1003</name>
</gene>
<organism evidence="1">
    <name type="scientific">hydrothermal vent metagenome</name>
    <dbReference type="NCBI Taxonomy" id="652676"/>
    <lineage>
        <taxon>unclassified sequences</taxon>
        <taxon>metagenomes</taxon>
        <taxon>ecological metagenomes</taxon>
    </lineage>
</organism>
<evidence type="ECO:0000313" key="1">
    <source>
        <dbReference type="EMBL" id="VAW64679.1"/>
    </source>
</evidence>
<name>A0A3B0XS22_9ZZZZ</name>
<dbReference type="Gene3D" id="2.40.160.60">
    <property type="entry name" value="Outer membrane protein transport protein (OMPP1/FadL/TodX)"/>
    <property type="match status" value="1"/>
</dbReference>
<accession>A0A3B0XS22</accession>
<dbReference type="EMBL" id="UOFI01000056">
    <property type="protein sequence ID" value="VAW64679.1"/>
    <property type="molecule type" value="Genomic_DNA"/>
</dbReference>
<protein>
    <submittedName>
        <fullName evidence="1">Uncharacterized protein</fullName>
    </submittedName>
</protein>
<reference evidence="1" key="1">
    <citation type="submission" date="2018-06" db="EMBL/GenBank/DDBJ databases">
        <authorList>
            <person name="Zhirakovskaya E."/>
        </authorList>
    </citation>
    <scope>NUCLEOTIDE SEQUENCE</scope>
</reference>
<dbReference type="InterPro" id="IPR032811">
    <property type="entry name" value="Put_conjugal_transfer"/>
</dbReference>
<sequence length="372" mass="38984">MFQRSLLTAGLLITAVSNVHALPYGFFDARSVAMGNVSMATGGVTTAALSNPGMLMVNEYDDSYALLLPAIGAQVIDDGNVVEQLDEFQSLLGSTNPADLLRQQEILIGIEDDSVIAAVIPNAAFVSSGENFTWGITYRANAVVSATVVDLVDVNPIGPSPDGTLKALGVTIQEVGIPMGTALSISGIQLSLGVTPRYVQVDVKEYSSPLSVANIDDVKNTPSEDLGAFTTFDAGVTLNLIDTFRVGLVAKNLVEETKTTSVGRKVNFKTHLRAGAALDLGVVTLAADMDLTERDPIAGENPSKSFSVGAEIDAFSTVQLRAGYQTNLANGATDPDLLSVGAGIWLGFNLDIAMVVGENSSYGAFIQSGFHF</sequence>
<dbReference type="Pfam" id="PF13729">
    <property type="entry name" value="TraF_2"/>
    <property type="match status" value="1"/>
</dbReference>
<proteinExistence type="predicted"/>